<dbReference type="AlphaFoldDB" id="A0A261FBN8"/>
<dbReference type="RefSeq" id="WP_094664883.1">
    <property type="nucleotide sequence ID" value="NZ_MWWV01000016.1"/>
</dbReference>
<dbReference type="Proteomes" id="UP000216444">
    <property type="component" value="Unassembled WGS sequence"/>
</dbReference>
<evidence type="ECO:0000259" key="6">
    <source>
        <dbReference type="Pfam" id="PF12698"/>
    </source>
</evidence>
<keyword evidence="3 5" id="KW-1133">Transmembrane helix</keyword>
<feature type="transmembrane region" description="Helical" evidence="5">
    <location>
        <begin position="164"/>
        <end position="187"/>
    </location>
</feature>
<protein>
    <submittedName>
        <fullName evidence="7">ABC transporter permease</fullName>
    </submittedName>
</protein>
<evidence type="ECO:0000256" key="4">
    <source>
        <dbReference type="ARBA" id="ARBA00023136"/>
    </source>
</evidence>
<feature type="domain" description="ABC-2 type transporter transmembrane" evidence="6">
    <location>
        <begin position="60"/>
        <end position="222"/>
    </location>
</feature>
<feature type="transmembrane region" description="Helical" evidence="5">
    <location>
        <begin position="79"/>
        <end position="98"/>
    </location>
</feature>
<proteinExistence type="predicted"/>
<feature type="transmembrane region" description="Helical" evidence="5">
    <location>
        <begin position="242"/>
        <end position="264"/>
    </location>
</feature>
<feature type="transmembrane region" description="Helical" evidence="5">
    <location>
        <begin position="194"/>
        <end position="211"/>
    </location>
</feature>
<evidence type="ECO:0000256" key="2">
    <source>
        <dbReference type="ARBA" id="ARBA00022692"/>
    </source>
</evidence>
<name>A0A261FBN8_9BIFI</name>
<evidence type="ECO:0000256" key="1">
    <source>
        <dbReference type="ARBA" id="ARBA00004141"/>
    </source>
</evidence>
<keyword evidence="2 5" id="KW-0812">Transmembrane</keyword>
<evidence type="ECO:0000313" key="7">
    <source>
        <dbReference type="EMBL" id="OZG56559.1"/>
    </source>
</evidence>
<dbReference type="GO" id="GO:0005886">
    <property type="term" value="C:plasma membrane"/>
    <property type="evidence" value="ECO:0007669"/>
    <property type="project" value="UniProtKB-SubCell"/>
</dbReference>
<dbReference type="EMBL" id="MWWV01000016">
    <property type="protein sequence ID" value="OZG56559.1"/>
    <property type="molecule type" value="Genomic_DNA"/>
</dbReference>
<feature type="transmembrane region" description="Helical" evidence="5">
    <location>
        <begin position="16"/>
        <end position="39"/>
    </location>
</feature>
<evidence type="ECO:0000256" key="5">
    <source>
        <dbReference type="SAM" id="Phobius"/>
    </source>
</evidence>
<dbReference type="GO" id="GO:0140359">
    <property type="term" value="F:ABC-type transporter activity"/>
    <property type="evidence" value="ECO:0007669"/>
    <property type="project" value="InterPro"/>
</dbReference>
<dbReference type="Pfam" id="PF12698">
    <property type="entry name" value="ABC2_membrane_3"/>
    <property type="match status" value="1"/>
</dbReference>
<sequence>MNVNVYGFELKSQLRVFLAGTVILIGTALLFLVGAYPIYRDSKADVEKVIDGFPPQFAALFGVNDNIFSFGGFYRFSSLYFMLIMAIMSCAWGLAIFGREKRSKTIDFLFVMPTSRISLYLSKLAAGCTLIAGAGAAFLLTVAFSYDRYRDDPTATAIPLPRLLLAAASLFGVGIVFLSFGALTAVLLRRIRSVSGIATAYGVLAFMLVSLPEMTGEDAYRIVAPFTWFNIDEAMNHGHYEAGYLILAAVVALACLTASAIAYARGDVEGL</sequence>
<keyword evidence="4 5" id="KW-0472">Membrane</keyword>
<evidence type="ECO:0000313" key="8">
    <source>
        <dbReference type="Proteomes" id="UP000216444"/>
    </source>
</evidence>
<gene>
    <name evidence="7" type="ORF">BTIS_1860</name>
</gene>
<evidence type="ECO:0000256" key="3">
    <source>
        <dbReference type="ARBA" id="ARBA00022989"/>
    </source>
</evidence>
<dbReference type="InterPro" id="IPR013525">
    <property type="entry name" value="ABC2_TM"/>
</dbReference>
<comment type="caution">
    <text evidence="7">The sequence shown here is derived from an EMBL/GenBank/DDBJ whole genome shotgun (WGS) entry which is preliminary data.</text>
</comment>
<accession>A0A261FBN8</accession>
<organism evidence="7 8">
    <name type="scientific">Bifidobacterium tissieri</name>
    <dbReference type="NCBI Taxonomy" id="1630162"/>
    <lineage>
        <taxon>Bacteria</taxon>
        <taxon>Bacillati</taxon>
        <taxon>Actinomycetota</taxon>
        <taxon>Actinomycetes</taxon>
        <taxon>Bifidobacteriales</taxon>
        <taxon>Bifidobacteriaceae</taxon>
        <taxon>Bifidobacterium</taxon>
    </lineage>
</organism>
<reference evidence="7 8" key="1">
    <citation type="journal article" date="2017" name="BMC Genomics">
        <title>Comparative genomic and phylogenomic analyses of the Bifidobacteriaceae family.</title>
        <authorList>
            <person name="Lugli G.A."/>
            <person name="Milani C."/>
            <person name="Turroni F."/>
            <person name="Duranti S."/>
            <person name="Mancabelli L."/>
            <person name="Mangifesta M."/>
            <person name="Ferrario C."/>
            <person name="Modesto M."/>
            <person name="Mattarelli P."/>
            <person name="Jiri K."/>
            <person name="van Sinderen D."/>
            <person name="Ventura M."/>
        </authorList>
    </citation>
    <scope>NUCLEOTIDE SEQUENCE [LARGE SCALE GENOMIC DNA]</scope>
    <source>
        <strain evidence="7 8">DSM 100201</strain>
    </source>
</reference>
<feature type="transmembrane region" description="Helical" evidence="5">
    <location>
        <begin position="119"/>
        <end position="144"/>
    </location>
</feature>
<keyword evidence="8" id="KW-1185">Reference proteome</keyword>
<comment type="subcellular location">
    <subcellularLocation>
        <location evidence="1">Membrane</location>
        <topology evidence="1">Multi-pass membrane protein</topology>
    </subcellularLocation>
</comment>